<name>M7NYD4_9GAMM</name>
<protein>
    <recommendedName>
        <fullName evidence="1">DUF2007 domain-containing protein</fullName>
    </recommendedName>
</protein>
<keyword evidence="3" id="KW-1185">Reference proteome</keyword>
<accession>M7NYD4</accession>
<dbReference type="Pfam" id="PF09413">
    <property type="entry name" value="DUF2007"/>
    <property type="match status" value="1"/>
</dbReference>
<feature type="domain" description="DUF2007" evidence="1">
    <location>
        <begin position="1"/>
        <end position="66"/>
    </location>
</feature>
<proteinExistence type="predicted"/>
<dbReference type="RefSeq" id="WP_009725593.1">
    <property type="nucleotide sequence ID" value="NZ_APHR01000013.1"/>
</dbReference>
<sequence>MKLIFEASDISEAHIVAGMLENAGLQTQVNGFFLQGAVGELPASDFVKVYLLDEADFEQAQQLIAEYLNNKVEHDCAIQSSSSMMTKAAMTLGLLLAVLLLALLL</sequence>
<evidence type="ECO:0000259" key="1">
    <source>
        <dbReference type="Pfam" id="PF09413"/>
    </source>
</evidence>
<evidence type="ECO:0000313" key="2">
    <source>
        <dbReference type="EMBL" id="EMR13818.1"/>
    </source>
</evidence>
<dbReference type="OrthoDB" id="6197669at2"/>
<comment type="caution">
    <text evidence="2">The sequence shown here is derived from an EMBL/GenBank/DDBJ whole genome shotgun (WGS) entry which is preliminary data.</text>
</comment>
<dbReference type="InterPro" id="IPR018551">
    <property type="entry name" value="DUF2007"/>
</dbReference>
<dbReference type="AlphaFoldDB" id="M7NYD4"/>
<organism evidence="2 3">
    <name type="scientific">Methylophaga lonarensis MPL</name>
    <dbReference type="NCBI Taxonomy" id="1286106"/>
    <lineage>
        <taxon>Bacteria</taxon>
        <taxon>Pseudomonadati</taxon>
        <taxon>Pseudomonadota</taxon>
        <taxon>Gammaproteobacteria</taxon>
        <taxon>Thiotrichales</taxon>
        <taxon>Piscirickettsiaceae</taxon>
        <taxon>Methylophaga</taxon>
    </lineage>
</organism>
<dbReference type="Proteomes" id="UP000012019">
    <property type="component" value="Unassembled WGS sequence"/>
</dbReference>
<reference evidence="2 3" key="1">
    <citation type="journal article" date="2013" name="Genome Announc.">
        <title>Draft Genome Sequence of Methylophaga lonarensis MPLT, a Haloalkaliphilic (Non-Methane-Utilizing) Methylotroph.</title>
        <authorList>
            <person name="Shetty S.A."/>
            <person name="Marathe N.P."/>
            <person name="Munot H."/>
            <person name="Antony C.P."/>
            <person name="Dhotre D.P."/>
            <person name="Murrell J.C."/>
            <person name="Shouche Y.S."/>
        </authorList>
    </citation>
    <scope>NUCLEOTIDE SEQUENCE [LARGE SCALE GENOMIC DNA]</scope>
    <source>
        <strain evidence="2 3">MPL</strain>
    </source>
</reference>
<evidence type="ECO:0000313" key="3">
    <source>
        <dbReference type="Proteomes" id="UP000012019"/>
    </source>
</evidence>
<dbReference type="STRING" id="1286106.MPL1_02773"/>
<dbReference type="EMBL" id="APHR01000013">
    <property type="protein sequence ID" value="EMR13818.1"/>
    <property type="molecule type" value="Genomic_DNA"/>
</dbReference>
<dbReference type="PATRIC" id="fig|1286106.3.peg.550"/>
<gene>
    <name evidence="2" type="ORF">MPL1_02773</name>
</gene>